<organism evidence="1 2">
    <name type="scientific">Alkanindiges hydrocarboniclasticus</name>
    <dbReference type="NCBI Taxonomy" id="1907941"/>
    <lineage>
        <taxon>Bacteria</taxon>
        <taxon>Pseudomonadati</taxon>
        <taxon>Pseudomonadota</taxon>
        <taxon>Gammaproteobacteria</taxon>
        <taxon>Moraxellales</taxon>
        <taxon>Moraxellaceae</taxon>
        <taxon>Alkanindiges</taxon>
    </lineage>
</organism>
<evidence type="ECO:0008006" key="3">
    <source>
        <dbReference type="Google" id="ProtNLM"/>
    </source>
</evidence>
<keyword evidence="2" id="KW-1185">Reference proteome</keyword>
<sequence length="139" mass="15710">MKILKSTIVIITTGLLIAGCQHLSTRTLNFTEQNPSTPLNWISQNAGSAQQKQALLQVNRAQQRIKQLDFSNNTQWFEITKENQVANHCAMTTGITLDQINALTALNFQRQQDMQILARYSQDSPRIKLDINSINCHLS</sequence>
<dbReference type="RefSeq" id="WP_076877882.1">
    <property type="nucleotide sequence ID" value="NZ_MLCN01000016.1"/>
</dbReference>
<dbReference type="AlphaFoldDB" id="A0A1S8CVG9"/>
<evidence type="ECO:0000313" key="2">
    <source>
        <dbReference type="Proteomes" id="UP000192132"/>
    </source>
</evidence>
<reference evidence="1 2" key="1">
    <citation type="submission" date="2016-10" db="EMBL/GenBank/DDBJ databases">
        <title>Draft Genome sequence of Alkanindiges sp. strain H1.</title>
        <authorList>
            <person name="Subhash Y."/>
            <person name="Lee S."/>
        </authorList>
    </citation>
    <scope>NUCLEOTIDE SEQUENCE [LARGE SCALE GENOMIC DNA]</scope>
    <source>
        <strain evidence="1 2">H1</strain>
    </source>
</reference>
<evidence type="ECO:0000313" key="1">
    <source>
        <dbReference type="EMBL" id="ONG40868.1"/>
    </source>
</evidence>
<dbReference type="STRING" id="1907941.BKE30_06915"/>
<dbReference type="PROSITE" id="PS51257">
    <property type="entry name" value="PROKAR_LIPOPROTEIN"/>
    <property type="match status" value="1"/>
</dbReference>
<dbReference type="EMBL" id="MLCN01000016">
    <property type="protein sequence ID" value="ONG40868.1"/>
    <property type="molecule type" value="Genomic_DNA"/>
</dbReference>
<comment type="caution">
    <text evidence="1">The sequence shown here is derived from an EMBL/GenBank/DDBJ whole genome shotgun (WGS) entry which is preliminary data.</text>
</comment>
<name>A0A1S8CVG9_9GAMM</name>
<gene>
    <name evidence="1" type="ORF">BKE30_06915</name>
</gene>
<proteinExistence type="predicted"/>
<protein>
    <recommendedName>
        <fullName evidence="3">Lipoprotein</fullName>
    </recommendedName>
</protein>
<dbReference type="OrthoDB" id="6717511at2"/>
<dbReference type="Proteomes" id="UP000192132">
    <property type="component" value="Unassembled WGS sequence"/>
</dbReference>
<accession>A0A1S8CVG9</accession>